<dbReference type="AlphaFoldDB" id="A0A4V1M6H9"/>
<keyword evidence="3 6" id="KW-0378">Hydrolase</keyword>
<dbReference type="SUPFAM" id="SSF56281">
    <property type="entry name" value="Metallo-hydrolase/oxidoreductase"/>
    <property type="match status" value="1"/>
</dbReference>
<dbReference type="InterPro" id="IPR001279">
    <property type="entry name" value="Metallo-B-lactamas"/>
</dbReference>
<dbReference type="PANTHER" id="PTHR46233">
    <property type="entry name" value="HYDROXYACYLGLUTATHIONE HYDROLASE GLOC"/>
    <property type="match status" value="1"/>
</dbReference>
<comment type="cofactor">
    <cofactor evidence="1">
        <name>Zn(2+)</name>
        <dbReference type="ChEBI" id="CHEBI:29105"/>
    </cofactor>
</comment>
<evidence type="ECO:0000256" key="2">
    <source>
        <dbReference type="ARBA" id="ARBA00022723"/>
    </source>
</evidence>
<dbReference type="SMART" id="SM00849">
    <property type="entry name" value="Lactamase_B"/>
    <property type="match status" value="1"/>
</dbReference>
<dbReference type="Gene3D" id="3.60.15.10">
    <property type="entry name" value="Ribonuclease Z/Hydroxyacylglutathione hydrolase-like"/>
    <property type="match status" value="1"/>
</dbReference>
<gene>
    <name evidence="6" type="ORF">ESB00_06050</name>
</gene>
<evidence type="ECO:0000256" key="1">
    <source>
        <dbReference type="ARBA" id="ARBA00001947"/>
    </source>
</evidence>
<reference evidence="6 7" key="1">
    <citation type="submission" date="2019-01" db="EMBL/GenBank/DDBJ databases">
        <title>Lacunisphaera sp. strain TWA-58.</title>
        <authorList>
            <person name="Chen W.-M."/>
        </authorList>
    </citation>
    <scope>NUCLEOTIDE SEQUENCE [LARGE SCALE GENOMIC DNA]</scope>
    <source>
        <strain evidence="6 7">TWA-58</strain>
    </source>
</reference>
<dbReference type="EMBL" id="SDHX01000001">
    <property type="protein sequence ID" value="RXK55459.1"/>
    <property type="molecule type" value="Genomic_DNA"/>
</dbReference>
<sequence>MPPLTAQPALEDELGDVLEKAARNVPLSLESLAAAANLDPGRLKDAFDYRPDLTLAELSRLASVLNLNEVGLTALAQGRYPLPEPAGLPFALHPLRMPFGVGVANAYLLSSGGDSALLFDTGASHAELHRAWPEHIQRLEAVFVTHYEAEHVGGLDVVLRESELGLFHGPPSGRWPQCRGLGEGQTVEYAGLVITAFSTPGHADEHNCYLIKSSARPQAPAVLISGDLIFAGSLGGGYFCCQRQLKHSRRIMDLLPDDTVIAPGHGPLTTAANERRFNPFLSA</sequence>
<dbReference type="Proteomes" id="UP000290218">
    <property type="component" value="Unassembled WGS sequence"/>
</dbReference>
<dbReference type="Pfam" id="PF00753">
    <property type="entry name" value="Lactamase_B"/>
    <property type="match status" value="1"/>
</dbReference>
<dbReference type="OrthoDB" id="9802248at2"/>
<evidence type="ECO:0000313" key="6">
    <source>
        <dbReference type="EMBL" id="RXK55459.1"/>
    </source>
</evidence>
<organism evidence="6 7">
    <name type="scientific">Oleiharenicola lentus</name>
    <dbReference type="NCBI Taxonomy" id="2508720"/>
    <lineage>
        <taxon>Bacteria</taxon>
        <taxon>Pseudomonadati</taxon>
        <taxon>Verrucomicrobiota</taxon>
        <taxon>Opitutia</taxon>
        <taxon>Opitutales</taxon>
        <taxon>Opitutaceae</taxon>
        <taxon>Oleiharenicola</taxon>
    </lineage>
</organism>
<accession>A0A4V1M6H9</accession>
<dbReference type="PANTHER" id="PTHR46233:SF3">
    <property type="entry name" value="HYDROXYACYLGLUTATHIONE HYDROLASE GLOC"/>
    <property type="match status" value="1"/>
</dbReference>
<evidence type="ECO:0000313" key="7">
    <source>
        <dbReference type="Proteomes" id="UP000290218"/>
    </source>
</evidence>
<feature type="domain" description="Metallo-beta-lactamase" evidence="5">
    <location>
        <begin position="103"/>
        <end position="265"/>
    </location>
</feature>
<name>A0A4V1M6H9_9BACT</name>
<evidence type="ECO:0000256" key="3">
    <source>
        <dbReference type="ARBA" id="ARBA00022801"/>
    </source>
</evidence>
<dbReference type="GO" id="GO:0046872">
    <property type="term" value="F:metal ion binding"/>
    <property type="evidence" value="ECO:0007669"/>
    <property type="project" value="UniProtKB-KW"/>
</dbReference>
<dbReference type="RefSeq" id="WP_129046824.1">
    <property type="nucleotide sequence ID" value="NZ_SDHX01000001.1"/>
</dbReference>
<keyword evidence="4" id="KW-0862">Zinc</keyword>
<dbReference type="InterPro" id="IPR051453">
    <property type="entry name" value="MBL_Glyoxalase_II"/>
</dbReference>
<keyword evidence="7" id="KW-1185">Reference proteome</keyword>
<dbReference type="GO" id="GO:0016787">
    <property type="term" value="F:hydrolase activity"/>
    <property type="evidence" value="ECO:0007669"/>
    <property type="project" value="UniProtKB-KW"/>
</dbReference>
<evidence type="ECO:0000259" key="5">
    <source>
        <dbReference type="SMART" id="SM00849"/>
    </source>
</evidence>
<dbReference type="InterPro" id="IPR036866">
    <property type="entry name" value="RibonucZ/Hydroxyglut_hydro"/>
</dbReference>
<proteinExistence type="predicted"/>
<comment type="caution">
    <text evidence="6">The sequence shown here is derived from an EMBL/GenBank/DDBJ whole genome shotgun (WGS) entry which is preliminary data.</text>
</comment>
<evidence type="ECO:0000256" key="4">
    <source>
        <dbReference type="ARBA" id="ARBA00022833"/>
    </source>
</evidence>
<keyword evidence="2" id="KW-0479">Metal-binding</keyword>
<protein>
    <submittedName>
        <fullName evidence="6">MBL fold metallo-hydrolase</fullName>
    </submittedName>
</protein>